<feature type="transmembrane region" description="Helical" evidence="14">
    <location>
        <begin position="1176"/>
        <end position="1198"/>
    </location>
</feature>
<comment type="catalytic activity">
    <reaction evidence="1">
        <text>S-ubiquitinyl-[E2 ubiquitin-conjugating enzyme]-L-cysteine + [acceptor protein]-L-lysine = [E2 ubiquitin-conjugating enzyme]-L-cysteine + N(6)-ubiquitinyl-[acceptor protein]-L-lysine.</text>
        <dbReference type="EC" id="2.3.2.27"/>
    </reaction>
</comment>
<evidence type="ECO:0000256" key="13">
    <source>
        <dbReference type="SAM" id="MobiDB-lite"/>
    </source>
</evidence>
<feature type="compositionally biased region" description="Low complexity" evidence="13">
    <location>
        <begin position="543"/>
        <end position="554"/>
    </location>
</feature>
<keyword evidence="12 14" id="KW-0472">Membrane</keyword>
<evidence type="ECO:0000256" key="12">
    <source>
        <dbReference type="ARBA" id="ARBA00023136"/>
    </source>
</evidence>
<feature type="region of interest" description="Disordered" evidence="13">
    <location>
        <begin position="497"/>
        <end position="525"/>
    </location>
</feature>
<feature type="transmembrane region" description="Helical" evidence="14">
    <location>
        <begin position="1117"/>
        <end position="1135"/>
    </location>
</feature>
<evidence type="ECO:0000256" key="7">
    <source>
        <dbReference type="ARBA" id="ARBA00022723"/>
    </source>
</evidence>
<dbReference type="PROSITE" id="PS51292">
    <property type="entry name" value="ZF_RING_CH"/>
    <property type="match status" value="1"/>
</dbReference>
<dbReference type="GO" id="GO:0036503">
    <property type="term" value="P:ERAD pathway"/>
    <property type="evidence" value="ECO:0007669"/>
    <property type="project" value="TreeGrafter"/>
</dbReference>
<dbReference type="GO" id="GO:0061630">
    <property type="term" value="F:ubiquitin protein ligase activity"/>
    <property type="evidence" value="ECO:0007669"/>
    <property type="project" value="UniProtKB-EC"/>
</dbReference>
<dbReference type="InterPro" id="IPR013083">
    <property type="entry name" value="Znf_RING/FYVE/PHD"/>
</dbReference>
<dbReference type="PANTHER" id="PTHR13145:SF0">
    <property type="entry name" value="E3 UBIQUITIN-PROTEIN LIGASE MARCHF6"/>
    <property type="match status" value="1"/>
</dbReference>
<dbReference type="Gene3D" id="3.30.40.10">
    <property type="entry name" value="Zinc/RING finger domain, C3HC4 (zinc finger)"/>
    <property type="match status" value="1"/>
</dbReference>
<feature type="compositionally biased region" description="Acidic residues" evidence="13">
    <location>
        <begin position="292"/>
        <end position="301"/>
    </location>
</feature>
<feature type="region of interest" description="Disordered" evidence="13">
    <location>
        <begin position="276"/>
        <end position="305"/>
    </location>
</feature>
<keyword evidence="5" id="KW-0808">Transferase</keyword>
<feature type="compositionally biased region" description="Polar residues" evidence="13">
    <location>
        <begin position="562"/>
        <end position="582"/>
    </location>
</feature>
<keyword evidence="6 14" id="KW-0812">Transmembrane</keyword>
<dbReference type="OrthoDB" id="264354at2759"/>
<dbReference type="SUPFAM" id="SSF57850">
    <property type="entry name" value="RING/U-box"/>
    <property type="match status" value="1"/>
</dbReference>
<feature type="compositionally biased region" description="Basic and acidic residues" evidence="13">
    <location>
        <begin position="501"/>
        <end position="516"/>
    </location>
</feature>
<dbReference type="PANTHER" id="PTHR13145">
    <property type="entry name" value="SSM4 PROTEIN"/>
    <property type="match status" value="1"/>
</dbReference>
<keyword evidence="17" id="KW-1185">Reference proteome</keyword>
<evidence type="ECO:0000256" key="1">
    <source>
        <dbReference type="ARBA" id="ARBA00000900"/>
    </source>
</evidence>
<feature type="domain" description="RING-CH-type" evidence="15">
    <location>
        <begin position="5"/>
        <end position="66"/>
    </location>
</feature>
<keyword evidence="11 14" id="KW-1133">Transmembrane helix</keyword>
<gene>
    <name evidence="16" type="ORF">FH972_025637</name>
</gene>
<name>A0A5N6L1V3_9ROSI</name>
<evidence type="ECO:0000256" key="5">
    <source>
        <dbReference type="ARBA" id="ARBA00022679"/>
    </source>
</evidence>
<dbReference type="EC" id="2.3.2.27" evidence="4"/>
<keyword evidence="7" id="KW-0479">Metal-binding</keyword>
<sequence>MAHARSAEDADTCRICRGEGSSAEPLFHPCKCSGSIMYVHQECLMTWLSHSQKKHCELCKTNFRFTKLYSPHMPEHLPIRIFFQRAAMHTLGSLLYWLRALFVAATWLIWLPWSMRFVWWALLWIADGGWVGDALGRNPISRSHWTPSSATPITLSVFHAFNITIDPVPRGHSLARRLWSILNGNTSSTDSPSQLATSLTTTNTTNSPNIFEPRGSLLSDVHYLKNLTPYPSFNSFVIDVVEGQIITFSILIAVVLVFLIREWVVQQQPPVNWAAANDAPRVADDGAARDDGNDDAIEPAEDPTLNQFEDVAQGQAEDTNSDHIDPPPSPFADQTDLLPEGVELDPPLFLASEQAVNDVLHHLETYQPEIAQLSVPSEVPIGASRPRKIAQDLIAHLYATHIAISKASRLAFQASDVGELAELRERMARLEAGLHHLGDLPERAQLSASIGSMRSWVERVLAQQLTPGMLSAGDSGGEQLASASDLLTAQIDAAAAADPTSLRHQDHVAGADDHSAPSRSRPTMPVRDASFLATEIQRGLEESSSTSALPSTSDSSHEGQHATPSSSRKGNASDRSASTESFSLLDADSAGPGPAMRTETGTFDLEDLPSTLPRPSGLESEASSSSSSSSEQSISSGSEQHTPDDEGVANNGQDFLQDPNDNVEVDAPASNDVVPIDDTPKSIYGRVGDWMWGALPEVAPDDTAQNGDDAAQEIADEPELQFEMVADEVPDDQGGHDVGDPNQENLHPAQDFGGAILEAQNDAEIAGEDIEDLEGLMELIGMQGNILGLFQNAVFMAVVGSAAITTAVWFPYLWGKLVLVFVANPLQVAIRIPLEILSGFANFAIDICIWFCGSILAWVDASIQLVWRSALWLTASTHTSHGSVLGRYTQNASEEALARIVKHFMGPADYMHLSASSHASLRTLQSAFSHVSNTTKAVCLYVYRHSSTDTLDLAESLHYLADVTQTAAVASASSARAVFNGISWPTNLTWANAMTVQIKSASSLTPLDPSLAVWSGTDRALAVLAGYGFFIVLGAIYLTRLAPLATTRQAKKVEDNVIDVLQQAGGIMKVIIIISIEMLLFPVYCGALLDIATLPLFDGHTVEDRLMFTINSPWISAYTHWFIGTCYMFHLALFVSMCRKILRPGTIYFIRDPDDPTFHPVRDVLERNLASQMRKIVASATVYGGLVILLMGGVVWTLSLTNTGILPIRWSSSDNVKGFPIDLLIYTTLKPIVIKLWSPSSGIHTLYAWSFRHFAAYLRLRHFLLNGDVSADRRINHPSPSVRENAGGRFVRAPNSDQARIPRGSSVFVEVDGQNNRVDGKEDDADGPHGLRNLNFTTVYVPPYFRARIMLFIACLYMLTAAVGLGLTVIPLLTGRLVFSFILPKGSHVTDIYAFVLGLCPVAATLYMEGVHAFRLAKQHGHAGRFLAGGVGARKRDRPQSDRSRVGVAHDALAQLVEAMLDVHALEAVAE</sequence>
<feature type="compositionally biased region" description="Low complexity" evidence="13">
    <location>
        <begin position="616"/>
        <end position="639"/>
    </location>
</feature>
<comment type="caution">
    <text evidence="16">The sequence shown here is derived from an EMBL/GenBank/DDBJ whole genome shotgun (WGS) entry which is preliminary data.</text>
</comment>
<dbReference type="GO" id="GO:0005789">
    <property type="term" value="C:endoplasmic reticulum membrane"/>
    <property type="evidence" value="ECO:0007669"/>
    <property type="project" value="TreeGrafter"/>
</dbReference>
<keyword evidence="9" id="KW-0833">Ubl conjugation pathway</keyword>
<protein>
    <recommendedName>
        <fullName evidence="4">RING-type E3 ubiquitin transferase</fullName>
        <ecNumber evidence="4">2.3.2.27</ecNumber>
    </recommendedName>
</protein>
<dbReference type="EMBL" id="VIBQ01000062">
    <property type="protein sequence ID" value="KAB8556600.1"/>
    <property type="molecule type" value="Genomic_DNA"/>
</dbReference>
<evidence type="ECO:0000256" key="14">
    <source>
        <dbReference type="SAM" id="Phobius"/>
    </source>
</evidence>
<feature type="transmembrane region" description="Helical" evidence="14">
    <location>
        <begin position="1349"/>
        <end position="1372"/>
    </location>
</feature>
<feature type="transmembrane region" description="Helical" evidence="14">
    <location>
        <begin position="793"/>
        <end position="815"/>
    </location>
</feature>
<evidence type="ECO:0000259" key="15">
    <source>
        <dbReference type="PROSITE" id="PS51292"/>
    </source>
</evidence>
<feature type="region of interest" description="Disordered" evidence="13">
    <location>
        <begin position="538"/>
        <end position="679"/>
    </location>
</feature>
<feature type="transmembrane region" description="Helical" evidence="14">
    <location>
        <begin position="836"/>
        <end position="859"/>
    </location>
</feature>
<evidence type="ECO:0000256" key="10">
    <source>
        <dbReference type="ARBA" id="ARBA00022833"/>
    </source>
</evidence>
<evidence type="ECO:0000256" key="2">
    <source>
        <dbReference type="ARBA" id="ARBA00004141"/>
    </source>
</evidence>
<dbReference type="Proteomes" id="UP000327013">
    <property type="component" value="Unassembled WGS sequence"/>
</dbReference>
<feature type="transmembrane region" description="Helical" evidence="14">
    <location>
        <begin position="1020"/>
        <end position="1042"/>
    </location>
</feature>
<dbReference type="GO" id="GO:0008270">
    <property type="term" value="F:zinc ion binding"/>
    <property type="evidence" value="ECO:0007669"/>
    <property type="project" value="UniProtKB-KW"/>
</dbReference>
<dbReference type="InterPro" id="IPR011016">
    <property type="entry name" value="Znf_RING-CH"/>
</dbReference>
<dbReference type="SMART" id="SM00744">
    <property type="entry name" value="RINGv"/>
    <property type="match status" value="1"/>
</dbReference>
<evidence type="ECO:0000256" key="11">
    <source>
        <dbReference type="ARBA" id="ARBA00022989"/>
    </source>
</evidence>
<evidence type="ECO:0000313" key="16">
    <source>
        <dbReference type="EMBL" id="KAB8556600.1"/>
    </source>
</evidence>
<evidence type="ECO:0000256" key="3">
    <source>
        <dbReference type="ARBA" id="ARBA00004906"/>
    </source>
</evidence>
<feature type="compositionally biased region" description="Basic and acidic residues" evidence="13">
    <location>
        <begin position="281"/>
        <end position="291"/>
    </location>
</feature>
<comment type="subcellular location">
    <subcellularLocation>
        <location evidence="2">Membrane</location>
        <topology evidence="2">Multi-pass membrane protein</topology>
    </subcellularLocation>
</comment>
<evidence type="ECO:0000256" key="8">
    <source>
        <dbReference type="ARBA" id="ARBA00022771"/>
    </source>
</evidence>
<organism evidence="16 17">
    <name type="scientific">Carpinus fangiana</name>
    <dbReference type="NCBI Taxonomy" id="176857"/>
    <lineage>
        <taxon>Eukaryota</taxon>
        <taxon>Viridiplantae</taxon>
        <taxon>Streptophyta</taxon>
        <taxon>Embryophyta</taxon>
        <taxon>Tracheophyta</taxon>
        <taxon>Spermatophyta</taxon>
        <taxon>Magnoliopsida</taxon>
        <taxon>eudicotyledons</taxon>
        <taxon>Gunneridae</taxon>
        <taxon>Pentapetalae</taxon>
        <taxon>rosids</taxon>
        <taxon>fabids</taxon>
        <taxon>Fagales</taxon>
        <taxon>Betulaceae</taxon>
        <taxon>Carpinus</taxon>
    </lineage>
</organism>
<dbReference type="Pfam" id="PF12906">
    <property type="entry name" value="RINGv"/>
    <property type="match status" value="1"/>
</dbReference>
<comment type="pathway">
    <text evidence="3">Protein modification; protein ubiquitination.</text>
</comment>
<feature type="transmembrane region" description="Helical" evidence="14">
    <location>
        <begin position="1392"/>
        <end position="1408"/>
    </location>
</feature>
<evidence type="ECO:0000256" key="6">
    <source>
        <dbReference type="ARBA" id="ARBA00022692"/>
    </source>
</evidence>
<feature type="region of interest" description="Disordered" evidence="13">
    <location>
        <begin position="314"/>
        <end position="333"/>
    </location>
</feature>
<evidence type="ECO:0000256" key="4">
    <source>
        <dbReference type="ARBA" id="ARBA00012483"/>
    </source>
</evidence>
<feature type="transmembrane region" description="Helical" evidence="14">
    <location>
        <begin position="1070"/>
        <end position="1097"/>
    </location>
</feature>
<dbReference type="CDD" id="cd16702">
    <property type="entry name" value="RING_CH-C4HC3_MARCH6"/>
    <property type="match status" value="1"/>
</dbReference>
<evidence type="ECO:0000313" key="17">
    <source>
        <dbReference type="Proteomes" id="UP000327013"/>
    </source>
</evidence>
<keyword evidence="8" id="KW-0863">Zinc-finger</keyword>
<proteinExistence type="predicted"/>
<evidence type="ECO:0000256" key="9">
    <source>
        <dbReference type="ARBA" id="ARBA00022786"/>
    </source>
</evidence>
<reference evidence="16 17" key="1">
    <citation type="submission" date="2019-06" db="EMBL/GenBank/DDBJ databases">
        <title>A chromosomal-level reference genome of Carpinus fangiana (Coryloideae, Betulaceae).</title>
        <authorList>
            <person name="Yang X."/>
            <person name="Wang Z."/>
            <person name="Zhang L."/>
            <person name="Hao G."/>
            <person name="Liu J."/>
            <person name="Yang Y."/>
        </authorList>
    </citation>
    <scope>NUCLEOTIDE SEQUENCE [LARGE SCALE GENOMIC DNA]</scope>
    <source>
        <strain evidence="16">Cfa_2016G</strain>
        <tissue evidence="16">Leaf</tissue>
    </source>
</reference>
<feature type="transmembrane region" description="Helical" evidence="14">
    <location>
        <begin position="94"/>
        <end position="111"/>
    </location>
</feature>
<accession>A0A5N6L1V3</accession>
<keyword evidence="10" id="KW-0862">Zinc</keyword>
<dbReference type="FunFam" id="3.30.40.10:FF:000287">
    <property type="entry name" value="RING finger membrane protein"/>
    <property type="match status" value="1"/>
</dbReference>